<dbReference type="EMBL" id="JACOPS010000002">
    <property type="protein sequence ID" value="MBC5728161.1"/>
    <property type="molecule type" value="Genomic_DNA"/>
</dbReference>
<keyword evidence="1" id="KW-0812">Transmembrane</keyword>
<reference evidence="2 3" key="1">
    <citation type="submission" date="2020-08" db="EMBL/GenBank/DDBJ databases">
        <title>Genome public.</title>
        <authorList>
            <person name="Liu C."/>
            <person name="Sun Q."/>
        </authorList>
    </citation>
    <scope>NUCLEOTIDE SEQUENCE [LARGE SCALE GENOMIC DNA]</scope>
    <source>
        <strain evidence="2 3">NSJ-71</strain>
    </source>
</reference>
<feature type="transmembrane region" description="Helical" evidence="1">
    <location>
        <begin position="41"/>
        <end position="63"/>
    </location>
</feature>
<keyword evidence="1" id="KW-0472">Membrane</keyword>
<accession>A0ABR7HL22</accession>
<evidence type="ECO:0000313" key="2">
    <source>
        <dbReference type="EMBL" id="MBC5728161.1"/>
    </source>
</evidence>
<name>A0ABR7HL22_9FIRM</name>
<sequence>MKRLQIPLWKTKALNLGGLGAEPPNTNEGKPKTTEKEKKSMYMLIFPFILIALDVGAAVMCLIGKDYKKCVYWLAAAVLNLCVTL</sequence>
<keyword evidence="1" id="KW-1133">Transmembrane helix</keyword>
<evidence type="ECO:0000313" key="3">
    <source>
        <dbReference type="Proteomes" id="UP000636755"/>
    </source>
</evidence>
<gene>
    <name evidence="2" type="ORF">H8R91_06450</name>
</gene>
<dbReference type="RefSeq" id="WP_186935326.1">
    <property type="nucleotide sequence ID" value="NZ_JACOPS010000002.1"/>
</dbReference>
<proteinExistence type="predicted"/>
<dbReference type="Proteomes" id="UP000636755">
    <property type="component" value="Unassembled WGS sequence"/>
</dbReference>
<protein>
    <submittedName>
        <fullName evidence="2">Uncharacterized protein</fullName>
    </submittedName>
</protein>
<evidence type="ECO:0000256" key="1">
    <source>
        <dbReference type="SAM" id="Phobius"/>
    </source>
</evidence>
<comment type="caution">
    <text evidence="2">The sequence shown here is derived from an EMBL/GenBank/DDBJ whole genome shotgun (WGS) entry which is preliminary data.</text>
</comment>
<organism evidence="2 3">
    <name type="scientific">Ruminococcus intestinalis</name>
    <dbReference type="NCBI Taxonomy" id="2763066"/>
    <lineage>
        <taxon>Bacteria</taxon>
        <taxon>Bacillati</taxon>
        <taxon>Bacillota</taxon>
        <taxon>Clostridia</taxon>
        <taxon>Eubacteriales</taxon>
        <taxon>Oscillospiraceae</taxon>
        <taxon>Ruminococcus</taxon>
    </lineage>
</organism>
<keyword evidence="3" id="KW-1185">Reference proteome</keyword>